<evidence type="ECO:0000313" key="3">
    <source>
        <dbReference type="Proteomes" id="UP001142175"/>
    </source>
</evidence>
<evidence type="ECO:0000259" key="1">
    <source>
        <dbReference type="Pfam" id="PF07484"/>
    </source>
</evidence>
<name>A0A9X2T063_9BACT</name>
<accession>A0A9X2T063</accession>
<dbReference type="SUPFAM" id="SSF88874">
    <property type="entry name" value="Receptor-binding domain of short tail fibre protein gp12"/>
    <property type="match status" value="1"/>
</dbReference>
<dbReference type="Pfam" id="PF07484">
    <property type="entry name" value="Collar"/>
    <property type="match status" value="1"/>
</dbReference>
<protein>
    <submittedName>
        <fullName evidence="2">Tail fiber protein</fullName>
    </submittedName>
</protein>
<dbReference type="Gene3D" id="3.90.1340.10">
    <property type="entry name" value="Phage tail collar domain"/>
    <property type="match status" value="1"/>
</dbReference>
<dbReference type="Proteomes" id="UP001142175">
    <property type="component" value="Unassembled WGS sequence"/>
</dbReference>
<dbReference type="InterPro" id="IPR011083">
    <property type="entry name" value="Phage_tail_collar_dom"/>
</dbReference>
<dbReference type="InterPro" id="IPR037053">
    <property type="entry name" value="Phage_tail_collar_dom_sf"/>
</dbReference>
<proteinExistence type="predicted"/>
<reference evidence="2" key="1">
    <citation type="submission" date="2022-08" db="EMBL/GenBank/DDBJ databases">
        <authorList>
            <person name="Zhang D."/>
        </authorList>
    </citation>
    <scope>NUCLEOTIDE SEQUENCE</scope>
    <source>
        <strain evidence="2">XJ19-11</strain>
    </source>
</reference>
<feature type="domain" description="Phage tail collar" evidence="1">
    <location>
        <begin position="6"/>
        <end position="61"/>
    </location>
</feature>
<comment type="caution">
    <text evidence="2">The sequence shown here is derived from an EMBL/GenBank/DDBJ whole genome shotgun (WGS) entry which is preliminary data.</text>
</comment>
<dbReference type="AlphaFoldDB" id="A0A9X2T063"/>
<evidence type="ECO:0000313" key="2">
    <source>
        <dbReference type="EMBL" id="MCR9015318.1"/>
    </source>
</evidence>
<keyword evidence="3" id="KW-1185">Reference proteome</keyword>
<dbReference type="RefSeq" id="WP_258423175.1">
    <property type="nucleotide sequence ID" value="NZ_JANSUY010000005.1"/>
</dbReference>
<dbReference type="EMBL" id="JANSUY010000005">
    <property type="protein sequence ID" value="MCR9015318.1"/>
    <property type="molecule type" value="Genomic_DNA"/>
</dbReference>
<organism evidence="2 3">
    <name type="scientific">Aquiflexum gelatinilyticum</name>
    <dbReference type="NCBI Taxonomy" id="2961943"/>
    <lineage>
        <taxon>Bacteria</taxon>
        <taxon>Pseudomonadati</taxon>
        <taxon>Bacteroidota</taxon>
        <taxon>Cytophagia</taxon>
        <taxon>Cytophagales</taxon>
        <taxon>Cyclobacteriaceae</taxon>
        <taxon>Aquiflexum</taxon>
    </lineage>
</organism>
<sequence>MTPFLGQIIMVAFNFAPRGWALCNGSILSISSNTALFALLGTTYGGDGRTTFALPDLRGRLLIHPGQGPGLPNYSQGERAGTPTTFLSVNNLPPHNHPILASSAAGTQSNPSNAFPAIANLIPERGADPIGVNTYASGANAAMAPSTVGNTGGGQPFNNMPPYLAVNYIIALQGIFPSRP</sequence>
<gene>
    <name evidence="2" type="ORF">NU887_09750</name>
</gene>